<reference evidence="2" key="1">
    <citation type="journal article" date="2022" name="Int. J. Mol. Sci.">
        <title>Draft Genome of Tanacetum Coccineum: Genomic Comparison of Closely Related Tanacetum-Family Plants.</title>
        <authorList>
            <person name="Yamashiro T."/>
            <person name="Shiraishi A."/>
            <person name="Nakayama K."/>
            <person name="Satake H."/>
        </authorList>
    </citation>
    <scope>NUCLEOTIDE SEQUENCE</scope>
</reference>
<reference evidence="2" key="2">
    <citation type="submission" date="2022-01" db="EMBL/GenBank/DDBJ databases">
        <authorList>
            <person name="Yamashiro T."/>
            <person name="Shiraishi A."/>
            <person name="Satake H."/>
            <person name="Nakayama K."/>
        </authorList>
    </citation>
    <scope>NUCLEOTIDE SEQUENCE</scope>
</reference>
<comment type="caution">
    <text evidence="2">The sequence shown here is derived from an EMBL/GenBank/DDBJ whole genome shotgun (WGS) entry which is preliminary data.</text>
</comment>
<feature type="region of interest" description="Disordered" evidence="1">
    <location>
        <begin position="246"/>
        <end position="265"/>
    </location>
</feature>
<keyword evidence="3" id="KW-1185">Reference proteome</keyword>
<evidence type="ECO:0000313" key="2">
    <source>
        <dbReference type="EMBL" id="GJT56603.1"/>
    </source>
</evidence>
<dbReference type="Proteomes" id="UP001151760">
    <property type="component" value="Unassembled WGS sequence"/>
</dbReference>
<gene>
    <name evidence="2" type="ORF">Tco_0991657</name>
</gene>
<evidence type="ECO:0000313" key="3">
    <source>
        <dbReference type="Proteomes" id="UP001151760"/>
    </source>
</evidence>
<name>A0ABQ5F0M4_9ASTR</name>
<accession>A0ABQ5F0M4</accession>
<dbReference type="EMBL" id="BQNB010016859">
    <property type="protein sequence ID" value="GJT56603.1"/>
    <property type="molecule type" value="Genomic_DNA"/>
</dbReference>
<feature type="compositionally biased region" description="Low complexity" evidence="1">
    <location>
        <begin position="248"/>
        <end position="264"/>
    </location>
</feature>
<evidence type="ECO:0000256" key="1">
    <source>
        <dbReference type="SAM" id="MobiDB-lite"/>
    </source>
</evidence>
<sequence>MLLFRVDPPETPPEPSFIFKTQPHLPTLSRIHLEDTCFFIPISSNSSSSPPPPSHLVVYLNKSYVDRGFAHGHIYQSKSGSRVLRRTYLDKKSHAFIDSEWLSYVGQMLLFASWRGELLKLAAMMRISIAAMKLDCFKIIILALWRGELLKLAAMMRICLDKAEIICVLARQPFIVAAMANASFLFNYSTSTTVFVSMNKTYGSKLLRLSPYASSLPLTLSLPLYMACDDSEVCVTKMIGSKLGSVRSNNGSNSNNNNNNNNNNTKGLITVLDDHQLNGEVEVPIVVTTNTTADTQKESTPPPEEGSVHQIWHRFKCQEAFDTFSSVAATEHVGSRHAENQESCQAFGESAKYVFDLTHAFVNGQHS</sequence>
<evidence type="ECO:0008006" key="4">
    <source>
        <dbReference type="Google" id="ProtNLM"/>
    </source>
</evidence>
<proteinExistence type="predicted"/>
<protein>
    <recommendedName>
        <fullName evidence="4">C2H2-type domain-containing protein</fullName>
    </recommendedName>
</protein>
<organism evidence="2 3">
    <name type="scientific">Tanacetum coccineum</name>
    <dbReference type="NCBI Taxonomy" id="301880"/>
    <lineage>
        <taxon>Eukaryota</taxon>
        <taxon>Viridiplantae</taxon>
        <taxon>Streptophyta</taxon>
        <taxon>Embryophyta</taxon>
        <taxon>Tracheophyta</taxon>
        <taxon>Spermatophyta</taxon>
        <taxon>Magnoliopsida</taxon>
        <taxon>eudicotyledons</taxon>
        <taxon>Gunneridae</taxon>
        <taxon>Pentapetalae</taxon>
        <taxon>asterids</taxon>
        <taxon>campanulids</taxon>
        <taxon>Asterales</taxon>
        <taxon>Asteraceae</taxon>
        <taxon>Asteroideae</taxon>
        <taxon>Anthemideae</taxon>
        <taxon>Anthemidinae</taxon>
        <taxon>Tanacetum</taxon>
    </lineage>
</organism>